<name>A0A8H4NBU1_9PEZI</name>
<gene>
    <name evidence="2" type="ORF">GTA08_BOTSDO02498</name>
</gene>
<feature type="compositionally biased region" description="Basic residues" evidence="1">
    <location>
        <begin position="1"/>
        <end position="18"/>
    </location>
</feature>
<sequence length="138" mass="15564">MFLLHGRRSHKKPSHRQRPSGADIVVSVRIQTKSKDGYLITKLGVLTSFDNDNDVNLVAPRLVTEVLGMAIQPWQQTLSTPLMNGGTTEVQGYVDLCWSVEGSPSFNENRFLVTKHPDPPFDLILSRKEPSYHSLLRH</sequence>
<comment type="caution">
    <text evidence="2">The sequence shown here is derived from an EMBL/GenBank/DDBJ whole genome shotgun (WGS) entry which is preliminary data.</text>
</comment>
<keyword evidence="3" id="KW-1185">Reference proteome</keyword>
<dbReference type="OrthoDB" id="3937572at2759"/>
<evidence type="ECO:0000256" key="1">
    <source>
        <dbReference type="SAM" id="MobiDB-lite"/>
    </source>
</evidence>
<dbReference type="Proteomes" id="UP000572817">
    <property type="component" value="Unassembled WGS sequence"/>
</dbReference>
<evidence type="ECO:0000313" key="2">
    <source>
        <dbReference type="EMBL" id="KAF4309612.1"/>
    </source>
</evidence>
<dbReference type="AlphaFoldDB" id="A0A8H4NBU1"/>
<proteinExistence type="predicted"/>
<organism evidence="2 3">
    <name type="scientific">Botryosphaeria dothidea</name>
    <dbReference type="NCBI Taxonomy" id="55169"/>
    <lineage>
        <taxon>Eukaryota</taxon>
        <taxon>Fungi</taxon>
        <taxon>Dikarya</taxon>
        <taxon>Ascomycota</taxon>
        <taxon>Pezizomycotina</taxon>
        <taxon>Dothideomycetes</taxon>
        <taxon>Dothideomycetes incertae sedis</taxon>
        <taxon>Botryosphaeriales</taxon>
        <taxon>Botryosphaeriaceae</taxon>
        <taxon>Botryosphaeria</taxon>
    </lineage>
</organism>
<protein>
    <submittedName>
        <fullName evidence="2">Uncharacterized protein</fullName>
    </submittedName>
</protein>
<reference evidence="2" key="1">
    <citation type="submission" date="2020-04" db="EMBL/GenBank/DDBJ databases">
        <title>Genome Assembly and Annotation of Botryosphaeria dothidea sdau 11-99, a Latent Pathogen of Apple Fruit Ring Rot in China.</title>
        <authorList>
            <person name="Yu C."/>
            <person name="Diao Y."/>
            <person name="Lu Q."/>
            <person name="Zhao J."/>
            <person name="Cui S."/>
            <person name="Peng C."/>
            <person name="He B."/>
            <person name="Liu H."/>
        </authorList>
    </citation>
    <scope>NUCLEOTIDE SEQUENCE [LARGE SCALE GENOMIC DNA]</scope>
    <source>
        <strain evidence="2">Sdau11-99</strain>
    </source>
</reference>
<evidence type="ECO:0000313" key="3">
    <source>
        <dbReference type="Proteomes" id="UP000572817"/>
    </source>
</evidence>
<feature type="region of interest" description="Disordered" evidence="1">
    <location>
        <begin position="1"/>
        <end position="20"/>
    </location>
</feature>
<accession>A0A8H4NBU1</accession>
<dbReference type="EMBL" id="WWBZ02000016">
    <property type="protein sequence ID" value="KAF4309612.1"/>
    <property type="molecule type" value="Genomic_DNA"/>
</dbReference>